<feature type="transmembrane region" description="Helical" evidence="1">
    <location>
        <begin position="92"/>
        <end position="109"/>
    </location>
</feature>
<keyword evidence="1" id="KW-0472">Membrane</keyword>
<reference evidence="2 3" key="1">
    <citation type="journal article" date="2016" name="Nat. Commun.">
        <title>Thousands of microbial genomes shed light on interconnected biogeochemical processes in an aquifer system.</title>
        <authorList>
            <person name="Anantharaman K."/>
            <person name="Brown C.T."/>
            <person name="Hug L.A."/>
            <person name="Sharon I."/>
            <person name="Castelle C.J."/>
            <person name="Probst A.J."/>
            <person name="Thomas B.C."/>
            <person name="Singh A."/>
            <person name="Wilkins M.J."/>
            <person name="Karaoz U."/>
            <person name="Brodie E.L."/>
            <person name="Williams K.H."/>
            <person name="Hubbard S.S."/>
            <person name="Banfield J.F."/>
        </authorList>
    </citation>
    <scope>NUCLEOTIDE SEQUENCE [LARGE SCALE GENOMIC DNA]</scope>
</reference>
<evidence type="ECO:0000313" key="2">
    <source>
        <dbReference type="EMBL" id="OGY59308.1"/>
    </source>
</evidence>
<proteinExistence type="predicted"/>
<gene>
    <name evidence="2" type="ORF">A3I31_02215</name>
</gene>
<feature type="transmembrane region" description="Helical" evidence="1">
    <location>
        <begin position="7"/>
        <end position="27"/>
    </location>
</feature>
<keyword evidence="1" id="KW-0812">Transmembrane</keyword>
<dbReference type="EMBL" id="MHIZ01000037">
    <property type="protein sequence ID" value="OGY59308.1"/>
    <property type="molecule type" value="Genomic_DNA"/>
</dbReference>
<organism evidence="2 3">
    <name type="scientific">Candidatus Colwellbacteria bacterium RIFCSPLOWO2_02_FULL_44_20b</name>
    <dbReference type="NCBI Taxonomy" id="1797691"/>
    <lineage>
        <taxon>Bacteria</taxon>
        <taxon>Candidatus Colwelliibacteriota</taxon>
    </lineage>
</organism>
<comment type="caution">
    <text evidence="2">The sequence shown here is derived from an EMBL/GenBank/DDBJ whole genome shotgun (WGS) entry which is preliminary data.</text>
</comment>
<protein>
    <submittedName>
        <fullName evidence="2">Uncharacterized protein</fullName>
    </submittedName>
</protein>
<evidence type="ECO:0000256" key="1">
    <source>
        <dbReference type="SAM" id="Phobius"/>
    </source>
</evidence>
<feature type="transmembrane region" description="Helical" evidence="1">
    <location>
        <begin position="33"/>
        <end position="51"/>
    </location>
</feature>
<keyword evidence="1" id="KW-1133">Transmembrane helix</keyword>
<accession>A0A1G1Z3U5</accession>
<evidence type="ECO:0000313" key="3">
    <source>
        <dbReference type="Proteomes" id="UP000178808"/>
    </source>
</evidence>
<dbReference type="Proteomes" id="UP000178808">
    <property type="component" value="Unassembled WGS sequence"/>
</dbReference>
<dbReference type="AlphaFoldDB" id="A0A1G1Z3U5"/>
<name>A0A1G1Z3U5_9BACT</name>
<sequence>MNWKKAVLYGLALWVLMFVIISIFVAFKIYENVVMQVIGALIGGGISYFFVRKIGASSMVNALTYGALFIIIGLILDFAVTKRFNDQIFGMWSLWLGYGLVFLTPLAAVKKSVPTQVS</sequence>
<feature type="transmembrane region" description="Helical" evidence="1">
    <location>
        <begin position="63"/>
        <end position="80"/>
    </location>
</feature>